<dbReference type="SUPFAM" id="SSF52058">
    <property type="entry name" value="L domain-like"/>
    <property type="match status" value="1"/>
</dbReference>
<organism evidence="6">
    <name type="scientific">Oryza glaberrima</name>
    <name type="common">African rice</name>
    <dbReference type="NCBI Taxonomy" id="4538"/>
    <lineage>
        <taxon>Eukaryota</taxon>
        <taxon>Viridiplantae</taxon>
        <taxon>Streptophyta</taxon>
        <taxon>Embryophyta</taxon>
        <taxon>Tracheophyta</taxon>
        <taxon>Spermatophyta</taxon>
        <taxon>Magnoliopsida</taxon>
        <taxon>Liliopsida</taxon>
        <taxon>Poales</taxon>
        <taxon>Poaceae</taxon>
        <taxon>BOP clade</taxon>
        <taxon>Oryzoideae</taxon>
        <taxon>Oryzeae</taxon>
        <taxon>Oryzinae</taxon>
        <taxon>Oryza</taxon>
    </lineage>
</organism>
<dbReference type="Gene3D" id="3.80.10.10">
    <property type="entry name" value="Ribonuclease Inhibitor"/>
    <property type="match status" value="1"/>
</dbReference>
<feature type="domain" description="NB-ARC" evidence="3">
    <location>
        <begin position="221"/>
        <end position="344"/>
    </location>
</feature>
<dbReference type="AlphaFoldDB" id="A0A679BA39"/>
<dbReference type="EMBL" id="AP018862">
    <property type="protein sequence ID" value="BBF89547.1"/>
    <property type="molecule type" value="Genomic_DNA"/>
</dbReference>
<evidence type="ECO:0000313" key="6">
    <source>
        <dbReference type="EMBL" id="BBF89547.1"/>
    </source>
</evidence>
<dbReference type="InterPro" id="IPR032675">
    <property type="entry name" value="LRR_dom_sf"/>
</dbReference>
<gene>
    <name evidence="6" type="primary">Ogla0084B09.43</name>
</gene>
<dbReference type="SUPFAM" id="SSF52540">
    <property type="entry name" value="P-loop containing nucleoside triphosphate hydrolases"/>
    <property type="match status" value="1"/>
</dbReference>
<evidence type="ECO:0000259" key="3">
    <source>
        <dbReference type="Pfam" id="PF00931"/>
    </source>
</evidence>
<evidence type="ECO:0000256" key="1">
    <source>
        <dbReference type="ARBA" id="ARBA00022737"/>
    </source>
</evidence>
<dbReference type="InterPro" id="IPR036388">
    <property type="entry name" value="WH-like_DNA-bd_sf"/>
</dbReference>
<dbReference type="GO" id="GO:0043531">
    <property type="term" value="F:ADP binding"/>
    <property type="evidence" value="ECO:0007669"/>
    <property type="project" value="InterPro"/>
</dbReference>
<dbReference type="Gene3D" id="3.40.50.300">
    <property type="entry name" value="P-loop containing nucleotide triphosphate hydrolases"/>
    <property type="match status" value="1"/>
</dbReference>
<dbReference type="Gene3D" id="1.10.10.10">
    <property type="entry name" value="Winged helix-like DNA-binding domain superfamily/Winged helix DNA-binding domain"/>
    <property type="match status" value="1"/>
</dbReference>
<name>A0A679BA39_ORYGL</name>
<keyword evidence="2" id="KW-0611">Plant defense</keyword>
<dbReference type="InterPro" id="IPR044974">
    <property type="entry name" value="Disease_R_plants"/>
</dbReference>
<dbReference type="GO" id="GO:0042742">
    <property type="term" value="P:defense response to bacterium"/>
    <property type="evidence" value="ECO:0007669"/>
    <property type="project" value="UniProtKB-ARBA"/>
</dbReference>
<protein>
    <submittedName>
        <fullName evidence="6">Putative NBS-LRR class RGA</fullName>
    </submittedName>
</protein>
<dbReference type="PANTHER" id="PTHR23155:SF1058">
    <property type="entry name" value="OS11G0668100 PROTEIN"/>
    <property type="match status" value="1"/>
</dbReference>
<dbReference type="GO" id="GO:0002758">
    <property type="term" value="P:innate immune response-activating signaling pathway"/>
    <property type="evidence" value="ECO:0007669"/>
    <property type="project" value="UniProtKB-ARBA"/>
</dbReference>
<feature type="domain" description="R13L1/DRL21-like LRR repeat region" evidence="5">
    <location>
        <begin position="710"/>
        <end position="834"/>
    </location>
</feature>
<proteinExistence type="predicted"/>
<dbReference type="InterPro" id="IPR056789">
    <property type="entry name" value="LRR_R13L1-DRL21"/>
</dbReference>
<accession>A0A679BA39</accession>
<dbReference type="GO" id="GO:0009626">
    <property type="term" value="P:plant-type hypersensitive response"/>
    <property type="evidence" value="ECO:0007669"/>
    <property type="project" value="UniProtKB-ARBA"/>
</dbReference>
<dbReference type="Pfam" id="PF23559">
    <property type="entry name" value="WHD_DRP"/>
    <property type="match status" value="1"/>
</dbReference>
<dbReference type="PRINTS" id="PR00364">
    <property type="entry name" value="DISEASERSIST"/>
</dbReference>
<dbReference type="Pfam" id="PF25019">
    <property type="entry name" value="LRR_R13L1-DRL21"/>
    <property type="match status" value="1"/>
</dbReference>
<feature type="domain" description="Disease resistance protein winged helix" evidence="4">
    <location>
        <begin position="457"/>
        <end position="531"/>
    </location>
</feature>
<dbReference type="Pfam" id="PF00931">
    <property type="entry name" value="NB-ARC"/>
    <property type="match status" value="1"/>
</dbReference>
<reference evidence="6" key="1">
    <citation type="submission" date="2018-08" db="EMBL/GenBank/DDBJ databases">
        <title>Oryza glaberrima genomic DNA, chromosome 11, BAC clone:Ogla0084B09.</title>
        <authorList>
            <person name="Wu J."/>
            <person name="Kanamori H."/>
        </authorList>
    </citation>
    <scope>NUCLEOTIDE SEQUENCE</scope>
    <source>
        <strain evidence="6">IRGC104038</strain>
    </source>
</reference>
<dbReference type="FunFam" id="1.10.10.10:FF:000322">
    <property type="entry name" value="Probable disease resistance protein At1g63360"/>
    <property type="match status" value="1"/>
</dbReference>
<dbReference type="InterPro" id="IPR027417">
    <property type="entry name" value="P-loop_NTPase"/>
</dbReference>
<dbReference type="InterPro" id="IPR002182">
    <property type="entry name" value="NB-ARC"/>
</dbReference>
<evidence type="ECO:0000259" key="4">
    <source>
        <dbReference type="Pfam" id="PF23559"/>
    </source>
</evidence>
<dbReference type="InterPro" id="IPR058922">
    <property type="entry name" value="WHD_DRP"/>
</dbReference>
<evidence type="ECO:0000256" key="2">
    <source>
        <dbReference type="ARBA" id="ARBA00022821"/>
    </source>
</evidence>
<evidence type="ECO:0000259" key="5">
    <source>
        <dbReference type="Pfam" id="PF25019"/>
    </source>
</evidence>
<sequence length="982" mass="111266">MPDPVTAGAAVGWGISALGWFVSPIISKLLSRCFSYLGFDGPQKLGEFQSKVFQLELILKDVEVHPPSNRLEELLDKLKSAFYEAEDILDDIEHHRLERQILYPHGRKWVNMLQSAIPMCSCLTNQDTTLHDISKMELEKILNKIENNINEALKILALLPSYSKDKERQTVAVNSRIEVTTAAPPPVVIGRDMDHDKIIGMLHEKVDYGQRKIRSGALCYSVIGIHGIPGSGKSTLAQLVCASERKKRHFKPIMWVHVSKHFSVDTILSEMLEAATGNPCPEFKNRDTLQQKLEEALTGERFLLVLDDVWCEKNSGQLELQKIVSPLKVGGSGSKILATSRTADALLALDAMRCIPIADMDDDVFLQLFMHYALEGADIDERDRAILKEIGSGIAKKLRRSPLAASIVGRQLRMRLDADFWRDASKRDLLKETMGALLWSYQQLDEQVRRCFAYCSIFPRRYRLKRDELINLWVAEGFIGSTDAGEEMEDVGGKYLDELVSASFLQQAGQQRAVSGAVDYFIVHDLLHDLAERVNRSDCFRIENGWTGVLPPNVRHLFVETYNKAMISDKILEMESLRTLIIYRHKQDIPFDKFMRLKKLRVLSMLSVTTSNVFSFPASIGRLKHLRYLAFRTGRVKLVFPSTFTNLYHLQVLDIGGCKDLVFSSGEDINLLNLRHVISSADLNFRNIGSLTSLQTLSFFTAKKGPGYELRQLKHLSKLRGRLEMHGLENVQSKEEALEANLASKEHLKKLALVWDKDTCCPEVQAEVLEGLYPPPELEKLEITNYHGSRYPDWMVGKQKGPKNLHILSLSSCSGLGSSQKLSEFVNLRSLGLYMCSWNALPDNMEQLTSLQTLVIYKCQNICSLPMLPRSLVQFVLRGCNPEFRRSCETIGDPNWQKIQHIANKEFDSNQVDVPKTETAWKVHLYTPLLPRFPICICRMLRLSLRVVLTMFTPYLGSLQSLQLNQMSPAPPNSPDSPHRGR</sequence>
<keyword evidence="1" id="KW-0677">Repeat</keyword>
<dbReference type="PANTHER" id="PTHR23155">
    <property type="entry name" value="DISEASE RESISTANCE PROTEIN RP"/>
    <property type="match status" value="1"/>
</dbReference>